<evidence type="ECO:0000313" key="2">
    <source>
        <dbReference type="Proteomes" id="UP000799538"/>
    </source>
</evidence>
<sequence length="119" mass="12048">MFSRCMLCMLQGWCVHEDAQSRGEHAFGEPAAPLLKTYPVATGLTSSGLNGGVGKGGRCSLVVKKTGWRKAGLCCLMAGGGGACTCAYTGIAGSGCDDPSLRLTSPVHAVPGSLADVPC</sequence>
<reference evidence="2" key="1">
    <citation type="journal article" date="2020" name="Stud. Mycol.">
        <title>101 Dothideomycetes genomes: A test case for predicting lifestyles and emergence of pathogens.</title>
        <authorList>
            <person name="Haridas S."/>
            <person name="Albert R."/>
            <person name="Binder M."/>
            <person name="Bloem J."/>
            <person name="LaButti K."/>
            <person name="Salamov A."/>
            <person name="Andreopoulos B."/>
            <person name="Baker S."/>
            <person name="Barry K."/>
            <person name="Bills G."/>
            <person name="Bluhm B."/>
            <person name="Cannon C."/>
            <person name="Castanera R."/>
            <person name="Culley D."/>
            <person name="Daum C."/>
            <person name="Ezra D."/>
            <person name="Gonzalez J."/>
            <person name="Henrissat B."/>
            <person name="Kuo A."/>
            <person name="Liang C."/>
            <person name="Lipzen A."/>
            <person name="Lutzoni F."/>
            <person name="Magnuson J."/>
            <person name="Mondo S."/>
            <person name="Nolan M."/>
            <person name="Ohm R."/>
            <person name="Pangilinan J."/>
            <person name="Park H.-J."/>
            <person name="Ramirez L."/>
            <person name="Alfaro M."/>
            <person name="Sun H."/>
            <person name="Tritt A."/>
            <person name="Yoshinaga Y."/>
            <person name="Zwiers L.-H."/>
            <person name="Turgeon B."/>
            <person name="Goodwin S."/>
            <person name="Spatafora J."/>
            <person name="Crous P."/>
            <person name="Grigoriev I."/>
        </authorList>
    </citation>
    <scope>NUCLEOTIDE SEQUENCE [LARGE SCALE GENOMIC DNA]</scope>
    <source>
        <strain evidence="2">CECT 20119</strain>
    </source>
</reference>
<proteinExistence type="predicted"/>
<dbReference type="AlphaFoldDB" id="A0A6A6G9P6"/>
<protein>
    <submittedName>
        <fullName evidence="1">Uncharacterized protein</fullName>
    </submittedName>
</protein>
<keyword evidence="2" id="KW-1185">Reference proteome</keyword>
<gene>
    <name evidence="1" type="ORF">BDZ85DRAFT_263426</name>
</gene>
<evidence type="ECO:0000313" key="1">
    <source>
        <dbReference type="EMBL" id="KAF2222308.1"/>
    </source>
</evidence>
<accession>A0A6A6G9P6</accession>
<name>A0A6A6G9P6_9PEZI</name>
<dbReference type="EMBL" id="ML992508">
    <property type="protein sequence ID" value="KAF2222308.1"/>
    <property type="molecule type" value="Genomic_DNA"/>
</dbReference>
<organism evidence="1 2">
    <name type="scientific">Elsinoe ampelina</name>
    <dbReference type="NCBI Taxonomy" id="302913"/>
    <lineage>
        <taxon>Eukaryota</taxon>
        <taxon>Fungi</taxon>
        <taxon>Dikarya</taxon>
        <taxon>Ascomycota</taxon>
        <taxon>Pezizomycotina</taxon>
        <taxon>Dothideomycetes</taxon>
        <taxon>Dothideomycetidae</taxon>
        <taxon>Myriangiales</taxon>
        <taxon>Elsinoaceae</taxon>
        <taxon>Elsinoe</taxon>
    </lineage>
</organism>
<dbReference type="Proteomes" id="UP000799538">
    <property type="component" value="Unassembled WGS sequence"/>
</dbReference>